<evidence type="ECO:0000313" key="1">
    <source>
        <dbReference type="EMBL" id="RMU34221.1"/>
    </source>
</evidence>
<reference evidence="1 2" key="1">
    <citation type="submission" date="2018-08" db="EMBL/GenBank/DDBJ databases">
        <title>Recombination of ecologically and evolutionarily significant loci maintains genetic cohesion in the Pseudomonas syringae species complex.</title>
        <authorList>
            <person name="Dillon M."/>
            <person name="Thakur S."/>
            <person name="Almeida R.N.D."/>
            <person name="Weir B.S."/>
            <person name="Guttman D.S."/>
        </authorList>
    </citation>
    <scope>NUCLEOTIDE SEQUENCE [LARGE SCALE GENOMIC DNA]</scope>
    <source>
        <strain evidence="1 2">ICMP 9749</strain>
    </source>
</reference>
<dbReference type="Proteomes" id="UP000281514">
    <property type="component" value="Unassembled WGS sequence"/>
</dbReference>
<name>A0A3M5TL42_9PSED</name>
<evidence type="ECO:0000313" key="2">
    <source>
        <dbReference type="Proteomes" id="UP000281514"/>
    </source>
</evidence>
<accession>A0A3M5TL42</accession>
<organism evidence="1 2">
    <name type="scientific">Pseudomonas avellanae</name>
    <dbReference type="NCBI Taxonomy" id="46257"/>
    <lineage>
        <taxon>Bacteria</taxon>
        <taxon>Pseudomonadati</taxon>
        <taxon>Pseudomonadota</taxon>
        <taxon>Gammaproteobacteria</taxon>
        <taxon>Pseudomonadales</taxon>
        <taxon>Pseudomonadaceae</taxon>
        <taxon>Pseudomonas</taxon>
    </lineage>
</organism>
<dbReference type="EMBL" id="RBTX01000316">
    <property type="protein sequence ID" value="RMU34221.1"/>
    <property type="molecule type" value="Genomic_DNA"/>
</dbReference>
<sequence length="388" mass="42122">MQIAGLLVVEHALEVRDGLRVVRCAHGAVSGILNFTGFEPAAAVNPLEFGKCSAIVARLAEEVGNLHFIARLQFTGIAGLLQALQRLFRLAHRGVQRGLLAQRQIADSECLSEVLTRAVPVAEALAQLPALCEQGGIVAVERQRLGGGRARFGILPLSDQSADQQFPIRHLFREAAHCVTRFADRGFVVAARQCLVASGSLVDRHLFLNRLPTASQHGLWADCLFGIVDRYLRFVQTLLTLQCLDQHHAVIEILWGLYDGFARMVSRTVVISPCISAQRLIAFHIARLYAGLGEPLGVVATVFVSLGQGNQIAQLLGIAPLAQRFARLGDGEVVVLAVVGHVGLVGDGIRRTGQRQRQCFCLTERRNKAQAAHQQRQDEGALHSGCSV</sequence>
<dbReference type="AlphaFoldDB" id="A0A3M5TL42"/>
<protein>
    <submittedName>
        <fullName evidence="1">Uncharacterized protein</fullName>
    </submittedName>
</protein>
<gene>
    <name evidence="1" type="ORF">ALP32_04540</name>
</gene>
<comment type="caution">
    <text evidence="1">The sequence shown here is derived from an EMBL/GenBank/DDBJ whole genome shotgun (WGS) entry which is preliminary data.</text>
</comment>
<proteinExistence type="predicted"/>